<evidence type="ECO:0000256" key="6">
    <source>
        <dbReference type="ARBA" id="ARBA00022553"/>
    </source>
</evidence>
<evidence type="ECO:0000256" key="8">
    <source>
        <dbReference type="ARBA" id="ARBA00022737"/>
    </source>
</evidence>
<dbReference type="SUPFAM" id="SSF50044">
    <property type="entry name" value="SH3-domain"/>
    <property type="match status" value="1"/>
</dbReference>
<keyword evidence="5" id="KW-0963">Cytoplasm</keyword>
<dbReference type="PRINTS" id="PR00499">
    <property type="entry name" value="P67PHOX"/>
</dbReference>
<evidence type="ECO:0000256" key="17">
    <source>
        <dbReference type="PROSITE-ProRule" id="PRU00192"/>
    </source>
</evidence>
<dbReference type="CDD" id="cd20881">
    <property type="entry name" value="C1_Stac2"/>
    <property type="match status" value="1"/>
</dbReference>
<protein>
    <recommendedName>
        <fullName evidence="14">SH3 and cysteine-rich domain-containing protein 2</fullName>
    </recommendedName>
    <alternativeName>
        <fullName evidence="16">24b2/STAC2</fullName>
    </alternativeName>
    <alternativeName>
        <fullName evidence="15">Src homology 3 and cysteine-rich domain-containing protein 2</fullName>
    </alternativeName>
</protein>
<dbReference type="AlphaFoldDB" id="A0A4W2H8S2"/>
<keyword evidence="9" id="KW-0863">Zinc-finger</keyword>
<evidence type="ECO:0000313" key="23">
    <source>
        <dbReference type="Proteomes" id="UP000429181"/>
    </source>
</evidence>
<keyword evidence="22" id="KW-1185">Reference proteome</keyword>
<reference evidence="22 23" key="1">
    <citation type="submission" date="2018-11" db="EMBL/GenBank/DDBJ databases">
        <title>Haplotype-resolved cattle genomes.</title>
        <authorList>
            <person name="Low W.Y."/>
            <person name="Tearle R."/>
            <person name="Bickhart D.M."/>
            <person name="Rosen B.D."/>
            <person name="Koren S."/>
            <person name="Rhie A."/>
            <person name="Hiendleder S."/>
            <person name="Phillippy A.M."/>
            <person name="Smith T.P.L."/>
            <person name="Williams J.L."/>
        </authorList>
    </citation>
    <scope>NUCLEOTIDE SEQUENCE [LARGE SCALE GENOMIC DNA]</scope>
</reference>
<dbReference type="GO" id="GO:0009898">
    <property type="term" value="C:cytoplasmic side of plasma membrane"/>
    <property type="evidence" value="ECO:0007669"/>
    <property type="project" value="UniProtKB-ARBA"/>
</dbReference>
<dbReference type="GO" id="GO:1903078">
    <property type="term" value="P:positive regulation of protein localization to plasma membrane"/>
    <property type="evidence" value="ECO:0007669"/>
    <property type="project" value="UniProtKB-ARBA"/>
</dbReference>
<feature type="domain" description="SH3" evidence="19">
    <location>
        <begin position="325"/>
        <end position="382"/>
    </location>
</feature>
<dbReference type="InterPro" id="IPR036028">
    <property type="entry name" value="SH3-like_dom_sf"/>
</dbReference>
<dbReference type="Pfam" id="PF07653">
    <property type="entry name" value="SH3_2"/>
    <property type="match status" value="1"/>
</dbReference>
<keyword evidence="8" id="KW-0677">Repeat</keyword>
<evidence type="ECO:0000256" key="13">
    <source>
        <dbReference type="ARBA" id="ARBA00065718"/>
    </source>
</evidence>
<evidence type="ECO:0000259" key="20">
    <source>
        <dbReference type="PROSITE" id="PS50081"/>
    </source>
</evidence>
<dbReference type="PROSITE" id="PS00479">
    <property type="entry name" value="ZF_DAG_PE_1"/>
    <property type="match status" value="1"/>
</dbReference>
<sequence>LAFPVRTPLLEEFPCLALVGTWGGDLPSGTWQPLSQEKLCITSGSHLQAAAGRGETPGSQPPPGSPSLFLSQLQRFKRSLSLKTILRSKSVENFLFRSGSELKCPTEVLLTPPTPLPPPTPPPASADRGLPTPAPSPCPVPRPLAPLKPVRLHSFQEHVFKRASPCELCHQLIVGNSKQGLRCKTCKVSVHLWCSEEISHQQCPGKTSERDELTEDGEGSIRSSEEGPGDSVFTAPAESEGSGPEEKSPGQQPPRPALRKDVGPMYSYVALYKFLPQEKNDLALQPGDRIMLVDDSNEDWWKGKIGDRVGFFPANFVQRVRPGENVWRCCQPFSGNKEQGYMSLKENQICVGVGRSKDADGFIRVSSGKKRGLVPADALTEI</sequence>
<dbReference type="GO" id="GO:0003009">
    <property type="term" value="P:skeletal muscle contraction"/>
    <property type="evidence" value="ECO:0007669"/>
    <property type="project" value="TreeGrafter"/>
</dbReference>
<dbReference type="Pfam" id="PF00130">
    <property type="entry name" value="C1_1"/>
    <property type="match status" value="1"/>
</dbReference>
<dbReference type="Proteomes" id="UP000429181">
    <property type="component" value="Chromosome 19"/>
</dbReference>
<evidence type="ECO:0000256" key="9">
    <source>
        <dbReference type="ARBA" id="ARBA00022771"/>
    </source>
</evidence>
<dbReference type="GO" id="GO:0042383">
    <property type="term" value="C:sarcolemma"/>
    <property type="evidence" value="ECO:0007669"/>
    <property type="project" value="UniProtKB-SubCell"/>
</dbReference>
<evidence type="ECO:0000313" key="21">
    <source>
        <dbReference type="Ensembl" id="ENSBIXP00005027236.1"/>
    </source>
</evidence>
<evidence type="ECO:0000313" key="22">
    <source>
        <dbReference type="Proteomes" id="UP000314981"/>
    </source>
</evidence>
<dbReference type="PROSITE" id="PS50002">
    <property type="entry name" value="SH3"/>
    <property type="match status" value="2"/>
</dbReference>
<evidence type="ECO:0000256" key="16">
    <source>
        <dbReference type="ARBA" id="ARBA00082110"/>
    </source>
</evidence>
<evidence type="ECO:0000256" key="11">
    <source>
        <dbReference type="ARBA" id="ARBA00023136"/>
    </source>
</evidence>
<feature type="region of interest" description="Disordered" evidence="18">
    <location>
        <begin position="107"/>
        <end position="138"/>
    </location>
</feature>
<keyword evidence="10" id="KW-0862">Zinc</keyword>
<evidence type="ECO:0000256" key="1">
    <source>
        <dbReference type="ARBA" id="ARBA00004278"/>
    </source>
</evidence>
<dbReference type="Gene3D" id="3.30.60.20">
    <property type="match status" value="1"/>
</dbReference>
<dbReference type="FunFam" id="2.30.30.40:FF:000073">
    <property type="entry name" value="SH3 and cysteine-rich domain-containing protein 2"/>
    <property type="match status" value="1"/>
</dbReference>
<dbReference type="Ensembl" id="ENSBIXT00005055402.1">
    <property type="protein sequence ID" value="ENSBIXP00005027236.1"/>
    <property type="gene ID" value="ENSBIXG00005030862.1"/>
</dbReference>
<dbReference type="PROSITE" id="PS50081">
    <property type="entry name" value="ZF_DAG_PE_2"/>
    <property type="match status" value="1"/>
</dbReference>
<comment type="function">
    <text evidence="12">Plays a redundant role in promoting the expression of calcium channel CACNA1S at the cell membrane, and thereby contributes to increased channel activity. Slows down the inactivation rate of the calcium channel CACNA1C.</text>
</comment>
<dbReference type="InterPro" id="IPR001452">
    <property type="entry name" value="SH3_domain"/>
</dbReference>
<evidence type="ECO:0000256" key="4">
    <source>
        <dbReference type="ARBA" id="ARBA00022475"/>
    </source>
</evidence>
<dbReference type="GO" id="GO:0008270">
    <property type="term" value="F:zinc ion binding"/>
    <property type="evidence" value="ECO:0007669"/>
    <property type="project" value="UniProtKB-KW"/>
</dbReference>
<evidence type="ECO:0000256" key="12">
    <source>
        <dbReference type="ARBA" id="ARBA00054848"/>
    </source>
</evidence>
<dbReference type="GeneTree" id="ENSGT00950000183092"/>
<name>A0A4W2H8S2_BOBOX</name>
<comment type="subcellular location">
    <subcellularLocation>
        <location evidence="1">Cell membrane</location>
        <location evidence="1">Sarcolemma</location>
        <topology evidence="1">Peripheral membrane protein</topology>
        <orientation evidence="1">Cytoplasmic side</orientation>
    </subcellularLocation>
    <subcellularLocation>
        <location evidence="2">Cytoplasm</location>
        <location evidence="2">Cytosol</location>
    </subcellularLocation>
</comment>
<evidence type="ECO:0000256" key="7">
    <source>
        <dbReference type="ARBA" id="ARBA00022723"/>
    </source>
</evidence>
<dbReference type="FunFam" id="3.30.60.20:FF:000022">
    <property type="entry name" value="SH3 and cysteine-rich domain-containing protein 3 isoform 2"/>
    <property type="match status" value="1"/>
</dbReference>
<dbReference type="Pfam" id="PF14604">
    <property type="entry name" value="SH3_9"/>
    <property type="match status" value="1"/>
</dbReference>
<dbReference type="Ensembl" id="ENSBIXT00000006206.1">
    <property type="protein sequence ID" value="ENSBIXP00000005220.1"/>
    <property type="gene ID" value="ENSBIXG00000005988.1"/>
</dbReference>
<gene>
    <name evidence="21" type="primary">STAC2</name>
</gene>
<dbReference type="InterPro" id="IPR039688">
    <property type="entry name" value="STAC1/2/3"/>
</dbReference>
<evidence type="ECO:0000256" key="5">
    <source>
        <dbReference type="ARBA" id="ARBA00022490"/>
    </source>
</evidence>
<accession>A0A4W2H8S2</accession>
<dbReference type="PANTHER" id="PTHR15135:SF5">
    <property type="entry name" value="SH3 AND CYSTEINE-RICH DOMAIN-CONTAINING PROTEIN 2"/>
    <property type="match status" value="1"/>
</dbReference>
<dbReference type="PRINTS" id="PR00452">
    <property type="entry name" value="SH3DOMAIN"/>
</dbReference>
<evidence type="ECO:0000256" key="18">
    <source>
        <dbReference type="SAM" id="MobiDB-lite"/>
    </source>
</evidence>
<evidence type="ECO:0000256" key="15">
    <source>
        <dbReference type="ARBA" id="ARBA00080966"/>
    </source>
</evidence>
<dbReference type="Gene3D" id="2.30.30.40">
    <property type="entry name" value="SH3 Domains"/>
    <property type="match status" value="1"/>
</dbReference>
<feature type="domain" description="SH3" evidence="19">
    <location>
        <begin position="263"/>
        <end position="322"/>
    </location>
</feature>
<comment type="subunit">
    <text evidence="13">Interacts (via SH3 domains) with CACNA1S. Interacts (via SH3 domains) with CACNA1C. Has much lower affinity for CACNA1C than for CACNA1S.</text>
</comment>
<reference evidence="21" key="2">
    <citation type="submission" date="2025-05" db="UniProtKB">
        <authorList>
            <consortium name="Ensembl"/>
        </authorList>
    </citation>
    <scope>IDENTIFICATION</scope>
</reference>
<dbReference type="SMART" id="SM00109">
    <property type="entry name" value="C1"/>
    <property type="match status" value="1"/>
</dbReference>
<dbReference type="GO" id="GO:0005829">
    <property type="term" value="C:cytosol"/>
    <property type="evidence" value="ECO:0007669"/>
    <property type="project" value="UniProtKB-SubCell"/>
</dbReference>
<keyword evidence="6" id="KW-0597">Phosphoprotein</keyword>
<dbReference type="Proteomes" id="UP000314981">
    <property type="component" value="Chromosome 19"/>
</dbReference>
<dbReference type="InterPro" id="IPR046349">
    <property type="entry name" value="C1-like_sf"/>
</dbReference>
<feature type="region of interest" description="Disordered" evidence="18">
    <location>
        <begin position="46"/>
        <end position="66"/>
    </location>
</feature>
<evidence type="ECO:0000256" key="10">
    <source>
        <dbReference type="ARBA" id="ARBA00022833"/>
    </source>
</evidence>
<dbReference type="InterPro" id="IPR002219">
    <property type="entry name" value="PKC_DAG/PE"/>
</dbReference>
<feature type="region of interest" description="Disordered" evidence="18">
    <location>
        <begin position="201"/>
        <end position="260"/>
    </location>
</feature>
<evidence type="ECO:0000259" key="19">
    <source>
        <dbReference type="PROSITE" id="PS50002"/>
    </source>
</evidence>
<keyword evidence="7" id="KW-0479">Metal-binding</keyword>
<proteinExistence type="predicted"/>
<dbReference type="CDD" id="cd11985">
    <property type="entry name" value="SH3_Stac2_C"/>
    <property type="match status" value="1"/>
</dbReference>
<dbReference type="InterPro" id="IPR035509">
    <property type="entry name" value="Stac2_SH3"/>
</dbReference>
<feature type="domain" description="Phorbol-ester/DAG-type" evidence="20">
    <location>
        <begin position="152"/>
        <end position="203"/>
    </location>
</feature>
<evidence type="ECO:0000256" key="3">
    <source>
        <dbReference type="ARBA" id="ARBA00022443"/>
    </source>
</evidence>
<dbReference type="SUPFAM" id="SSF57889">
    <property type="entry name" value="Cysteine-rich domain"/>
    <property type="match status" value="1"/>
</dbReference>
<keyword evidence="11" id="KW-0472">Membrane</keyword>
<keyword evidence="4" id="KW-1003">Cell membrane</keyword>
<dbReference type="SMART" id="SM00326">
    <property type="entry name" value="SH3"/>
    <property type="match status" value="1"/>
</dbReference>
<keyword evidence="3 17" id="KW-0728">SH3 domain</keyword>
<evidence type="ECO:0000256" key="14">
    <source>
        <dbReference type="ARBA" id="ARBA00070051"/>
    </source>
</evidence>
<evidence type="ECO:0000256" key="2">
    <source>
        <dbReference type="ARBA" id="ARBA00004514"/>
    </source>
</evidence>
<dbReference type="PANTHER" id="PTHR15135">
    <property type="entry name" value="STAC"/>
    <property type="match status" value="1"/>
</dbReference>
<feature type="compositionally biased region" description="Pro residues" evidence="18">
    <location>
        <begin position="112"/>
        <end position="124"/>
    </location>
</feature>
<organism evidence="21 23">
    <name type="scientific">Bos indicus x Bos taurus</name>
    <name type="common">Hybrid cattle</name>
    <dbReference type="NCBI Taxonomy" id="30522"/>
    <lineage>
        <taxon>Eukaryota</taxon>
        <taxon>Metazoa</taxon>
        <taxon>Chordata</taxon>
        <taxon>Craniata</taxon>
        <taxon>Vertebrata</taxon>
        <taxon>Euteleostomi</taxon>
        <taxon>Mammalia</taxon>
        <taxon>Eutheria</taxon>
        <taxon>Laurasiatheria</taxon>
        <taxon>Artiodactyla</taxon>
        <taxon>Ruminantia</taxon>
        <taxon>Pecora</taxon>
        <taxon>Bovidae</taxon>
        <taxon>Bovinae</taxon>
        <taxon>Bos</taxon>
    </lineage>
</organism>